<keyword evidence="6 7" id="KW-0472">Membrane</keyword>
<protein>
    <submittedName>
        <fullName evidence="10">Peptidase domain-containing ABC transporter</fullName>
    </submittedName>
</protein>
<dbReference type="EMBL" id="CP048108">
    <property type="protein sequence ID" value="QHS46919.1"/>
    <property type="molecule type" value="Genomic_DNA"/>
</dbReference>
<dbReference type="InterPro" id="IPR027417">
    <property type="entry name" value="P-loop_NTPase"/>
</dbReference>
<dbReference type="GO" id="GO:0015421">
    <property type="term" value="F:ABC-type oligopeptide transporter activity"/>
    <property type="evidence" value="ECO:0007669"/>
    <property type="project" value="TreeGrafter"/>
</dbReference>
<evidence type="ECO:0000256" key="6">
    <source>
        <dbReference type="ARBA" id="ARBA00023136"/>
    </source>
</evidence>
<dbReference type="PROSITE" id="PS50893">
    <property type="entry name" value="ABC_TRANSPORTER_2"/>
    <property type="match status" value="1"/>
</dbReference>
<dbReference type="PROSITE" id="PS50929">
    <property type="entry name" value="ABC_TM1F"/>
    <property type="match status" value="1"/>
</dbReference>
<reference evidence="10 11" key="1">
    <citation type="submission" date="2020-01" db="EMBL/GenBank/DDBJ databases">
        <title>Bactrocera dorsalis gut bacteria genome.</title>
        <authorList>
            <person name="Zhang H."/>
            <person name="Cai Z."/>
        </authorList>
    </citation>
    <scope>NUCLEOTIDE SEQUENCE [LARGE SCALE GENOMIC DNA]</scope>
    <source>
        <strain evidence="10 11">BD177</strain>
    </source>
</reference>
<dbReference type="Gene3D" id="3.40.50.300">
    <property type="entry name" value="P-loop containing nucleotide triphosphate hydrolases"/>
    <property type="match status" value="1"/>
</dbReference>
<dbReference type="AlphaFoldDB" id="A0A6P1V001"/>
<evidence type="ECO:0000313" key="11">
    <source>
        <dbReference type="Proteomes" id="UP000464389"/>
    </source>
</evidence>
<dbReference type="SUPFAM" id="SSF90123">
    <property type="entry name" value="ABC transporter transmembrane region"/>
    <property type="match status" value="1"/>
</dbReference>
<evidence type="ECO:0000256" key="1">
    <source>
        <dbReference type="ARBA" id="ARBA00004651"/>
    </source>
</evidence>
<dbReference type="InterPro" id="IPR003593">
    <property type="entry name" value="AAA+_ATPase"/>
</dbReference>
<feature type="transmembrane region" description="Helical" evidence="7">
    <location>
        <begin position="12"/>
        <end position="38"/>
    </location>
</feature>
<organism evidence="10 11">
    <name type="scientific">Klebsiella michiganensis</name>
    <dbReference type="NCBI Taxonomy" id="1134687"/>
    <lineage>
        <taxon>Bacteria</taxon>
        <taxon>Pseudomonadati</taxon>
        <taxon>Pseudomonadota</taxon>
        <taxon>Gammaproteobacteria</taxon>
        <taxon>Enterobacterales</taxon>
        <taxon>Enterobacteriaceae</taxon>
        <taxon>Klebsiella/Raoultella group</taxon>
        <taxon>Klebsiella</taxon>
    </lineage>
</organism>
<evidence type="ECO:0000256" key="5">
    <source>
        <dbReference type="ARBA" id="ARBA00022989"/>
    </source>
</evidence>
<dbReference type="InterPro" id="IPR003439">
    <property type="entry name" value="ABC_transporter-like_ATP-bd"/>
</dbReference>
<evidence type="ECO:0000256" key="4">
    <source>
        <dbReference type="ARBA" id="ARBA00022840"/>
    </source>
</evidence>
<dbReference type="GO" id="GO:0005524">
    <property type="term" value="F:ATP binding"/>
    <property type="evidence" value="ECO:0007669"/>
    <property type="project" value="UniProtKB-KW"/>
</dbReference>
<dbReference type="PANTHER" id="PTHR43394">
    <property type="entry name" value="ATP-DEPENDENT PERMEASE MDL1, MITOCHONDRIAL"/>
    <property type="match status" value="1"/>
</dbReference>
<keyword evidence="2 7" id="KW-0812">Transmembrane</keyword>
<dbReference type="InterPro" id="IPR011527">
    <property type="entry name" value="ABC1_TM_dom"/>
</dbReference>
<dbReference type="GO" id="GO:0005886">
    <property type="term" value="C:plasma membrane"/>
    <property type="evidence" value="ECO:0007669"/>
    <property type="project" value="UniProtKB-SubCell"/>
</dbReference>
<sequence length="546" mass="62270">MDKRTTRKHTKTLIFFFTLSITTNILTLVMPLSFMAIIDRVITTTAYATLNSIMIILIVVVLFELIIDLATARLLNWLNAHITYDYTCSFLKNILYFNTLCFNKFGTADIIARLNELDRVKTLKLNWLTGFITDIIFMFVYIIFMLTINISMSALVLITVPSHIIQYSVLRKKIRSYNEQLFNSNVSYNTNLIETLDGITVVKNFNSENLHYNQIQSSLSGVLYNGFKLANLNSLSSTISSLVSKLSDILVLTFGAYMIMQQKITLGELIAFNMMKDKALTPLMRLANIWDEIIQYKVSQRRIDQVINENSEFQESDFKENKDVFFKSVLFDDITFSYAPDKEILKELSLSINEPGLYCILGESGCGKTTLLKLITRVVPLSKGDIRIDNRSINDISLATLRNNITFIDQANTLFTGTIRENILKYSTRKDDHWLKHCAQVAEAEEFIKHLPDGYETKISSQVSNLSGGQQQRLCIARAIARNSPILILDEATSVLDELTENKVITNILEHQSDKIIISITHRLTISKMSKRVYQIEEGKLITAKV</sequence>
<name>A0A6P1V001_9ENTR</name>
<evidence type="ECO:0000256" key="3">
    <source>
        <dbReference type="ARBA" id="ARBA00022741"/>
    </source>
</evidence>
<accession>A0A6P1V001</accession>
<gene>
    <name evidence="10" type="ORF">GW952_15550</name>
</gene>
<dbReference type="Pfam" id="PF00005">
    <property type="entry name" value="ABC_tran"/>
    <property type="match status" value="1"/>
</dbReference>
<evidence type="ECO:0000259" key="8">
    <source>
        <dbReference type="PROSITE" id="PS50893"/>
    </source>
</evidence>
<comment type="subcellular location">
    <subcellularLocation>
        <location evidence="1">Cell membrane</location>
        <topology evidence="1">Multi-pass membrane protein</topology>
    </subcellularLocation>
</comment>
<dbReference type="PANTHER" id="PTHR43394:SF1">
    <property type="entry name" value="ATP-BINDING CASSETTE SUB-FAMILY B MEMBER 10, MITOCHONDRIAL"/>
    <property type="match status" value="1"/>
</dbReference>
<dbReference type="PROSITE" id="PS00211">
    <property type="entry name" value="ABC_TRANSPORTER_1"/>
    <property type="match status" value="1"/>
</dbReference>
<dbReference type="InterPro" id="IPR017871">
    <property type="entry name" value="ABC_transporter-like_CS"/>
</dbReference>
<feature type="domain" description="ABC transporter" evidence="8">
    <location>
        <begin position="329"/>
        <end position="546"/>
    </location>
</feature>
<evidence type="ECO:0000256" key="2">
    <source>
        <dbReference type="ARBA" id="ARBA00022692"/>
    </source>
</evidence>
<evidence type="ECO:0000256" key="7">
    <source>
        <dbReference type="SAM" id="Phobius"/>
    </source>
</evidence>
<dbReference type="Proteomes" id="UP000464389">
    <property type="component" value="Chromosome"/>
</dbReference>
<feature type="transmembrane region" description="Helical" evidence="7">
    <location>
        <begin position="125"/>
        <end position="144"/>
    </location>
</feature>
<dbReference type="RefSeq" id="WP_162121967.1">
    <property type="nucleotide sequence ID" value="NZ_CP048108.1"/>
</dbReference>
<feature type="transmembrane region" description="Helical" evidence="7">
    <location>
        <begin position="44"/>
        <end position="67"/>
    </location>
</feature>
<dbReference type="Pfam" id="PF00664">
    <property type="entry name" value="ABC_membrane"/>
    <property type="match status" value="1"/>
</dbReference>
<dbReference type="InterPro" id="IPR036640">
    <property type="entry name" value="ABC1_TM_sf"/>
</dbReference>
<evidence type="ECO:0000313" key="10">
    <source>
        <dbReference type="EMBL" id="QHS46919.1"/>
    </source>
</evidence>
<dbReference type="SUPFAM" id="SSF52540">
    <property type="entry name" value="P-loop containing nucleoside triphosphate hydrolases"/>
    <property type="match status" value="1"/>
</dbReference>
<dbReference type="SMART" id="SM00382">
    <property type="entry name" value="AAA"/>
    <property type="match status" value="1"/>
</dbReference>
<keyword evidence="5 7" id="KW-1133">Transmembrane helix</keyword>
<dbReference type="InterPro" id="IPR039421">
    <property type="entry name" value="Type_1_exporter"/>
</dbReference>
<evidence type="ECO:0000259" key="9">
    <source>
        <dbReference type="PROSITE" id="PS50929"/>
    </source>
</evidence>
<dbReference type="GO" id="GO:0016887">
    <property type="term" value="F:ATP hydrolysis activity"/>
    <property type="evidence" value="ECO:0007669"/>
    <property type="project" value="InterPro"/>
</dbReference>
<keyword evidence="4" id="KW-0067">ATP-binding</keyword>
<keyword evidence="3" id="KW-0547">Nucleotide-binding</keyword>
<feature type="domain" description="ABC transmembrane type-1" evidence="9">
    <location>
        <begin position="14"/>
        <end position="295"/>
    </location>
</feature>
<dbReference type="Gene3D" id="1.20.1560.10">
    <property type="entry name" value="ABC transporter type 1, transmembrane domain"/>
    <property type="match status" value="1"/>
</dbReference>
<proteinExistence type="predicted"/>